<gene>
    <name evidence="1" type="ORF">OOJ96_09795</name>
</gene>
<reference evidence="1" key="1">
    <citation type="submission" date="2022-11" db="EMBL/GenBank/DDBJ databases">
        <title>Draft genome sequences of strains of Pseudomonas imrae sp. nov.</title>
        <authorList>
            <person name="Salva Serra F."/>
            <person name="Nimje P."/>
            <person name="Moore E.R.B."/>
            <person name="Marathe N.P."/>
        </authorList>
    </citation>
    <scope>NUCLEOTIDE SEQUENCE</scope>
    <source>
        <strain evidence="1">15FMM2</strain>
    </source>
</reference>
<comment type="caution">
    <text evidence="1">The sequence shown here is derived from an EMBL/GenBank/DDBJ whole genome shotgun (WGS) entry which is preliminary data.</text>
</comment>
<name>A0ACC7PEJ8_9PSED</name>
<sequence length="510" mass="56215">MKNDGGPGVNKQSSLKSLLFASFSGRFVYALASIAALPLLSSLLGTEAVGLIGFFSTVVMVMMVFEGGLTSNVIQQLAWRKGREHRAKVRFSLSSGSLIVTYLCFFAVLGLSLSGLIILLSDFIVGKWLNFAELSAHQVKYSLICIALFIGLNLPILILQGVFVGRERQVQLNLVYIPYSLARTIGVLLLLLAIPEWRNIQTYFLIQVFIQIVYVLSLLFIVAREFRGVLSSISPRFIYLKKGWAFSRSVLLISITSIFVVQYDKLYLSGSVELSDYAAYSLASTLAGLPYIFSSALNSVLFPRFSINLNSADESRVASVFRAACSGITFLMVVLCVSAYYFGERPIALLFPAELAGSIASVLPVLLVGTALQSILIVPFALQLAAKWTHISLRLNLAWIPIALLLMPMMVDKFGVAGGAYMWLIYNIFSVVLTFMLLARKFAFLKKINFELVRLVVMSTLICMLVCYFAQWVAMSILNVYVALSFEAACVVAIIAAGAYVFRGSLLQFK</sequence>
<protein>
    <submittedName>
        <fullName evidence="1">Uncharacterized protein</fullName>
    </submittedName>
</protein>
<accession>A0ACC7PEJ8</accession>
<dbReference type="Proteomes" id="UP001637618">
    <property type="component" value="Unassembled WGS sequence"/>
</dbReference>
<keyword evidence="2" id="KW-1185">Reference proteome</keyword>
<organism evidence="1 2">
    <name type="scientific">Pseudomonas imrae</name>
    <dbReference type="NCBI Taxonomy" id="2992837"/>
    <lineage>
        <taxon>Bacteria</taxon>
        <taxon>Pseudomonadati</taxon>
        <taxon>Pseudomonadota</taxon>
        <taxon>Gammaproteobacteria</taxon>
        <taxon>Pseudomonadales</taxon>
        <taxon>Pseudomonadaceae</taxon>
        <taxon>Pseudomonas</taxon>
    </lineage>
</organism>
<proteinExistence type="predicted"/>
<evidence type="ECO:0000313" key="1">
    <source>
        <dbReference type="EMBL" id="MFO2477696.1"/>
    </source>
</evidence>
<evidence type="ECO:0000313" key="2">
    <source>
        <dbReference type="Proteomes" id="UP001637618"/>
    </source>
</evidence>
<dbReference type="EMBL" id="JAPEQY010000006">
    <property type="protein sequence ID" value="MFO2477696.1"/>
    <property type="molecule type" value="Genomic_DNA"/>
</dbReference>